<reference evidence="1" key="1">
    <citation type="journal article" date="2015" name="Proc. Natl. Acad. Sci. U.S.A.">
        <title>Networks of energetic and metabolic interactions define dynamics in microbial communities.</title>
        <authorList>
            <person name="Embree M."/>
            <person name="Liu J.K."/>
            <person name="Al-Bassam M.M."/>
            <person name="Zengler K."/>
        </authorList>
    </citation>
    <scope>NUCLEOTIDE SEQUENCE</scope>
</reference>
<proteinExistence type="predicted"/>
<dbReference type="EMBL" id="LNQE01000216">
    <property type="protein sequence ID" value="KUG28476.1"/>
    <property type="molecule type" value="Genomic_DNA"/>
</dbReference>
<gene>
    <name evidence="1" type="ORF">ASZ90_001647</name>
</gene>
<sequence length="193" mass="21146">MSVRKTMIVAGTSLAAVLIFLGALLAAPGPALGAAAATSDPIASLQQFFKGQESKGSAPAIDFEVVGGFADIATGSTESSGRYFLAASHITRLTGDIYRLDMAFSKKMEQDIMDFSPAYYFTENRSYYFWYNNGDRIVIKIGSSQATIPVTRKEITRVDIQSMDTYSVDRQKLFKDLTFTDGNTAISLQIRFK</sequence>
<organism evidence="1">
    <name type="scientific">hydrocarbon metagenome</name>
    <dbReference type="NCBI Taxonomy" id="938273"/>
    <lineage>
        <taxon>unclassified sequences</taxon>
        <taxon>metagenomes</taxon>
        <taxon>ecological metagenomes</taxon>
    </lineage>
</organism>
<accession>A0A0W8G5Y0</accession>
<dbReference type="AlphaFoldDB" id="A0A0W8G5Y0"/>
<protein>
    <submittedName>
        <fullName evidence="1">Uncharacterized protein</fullName>
    </submittedName>
</protein>
<evidence type="ECO:0000313" key="1">
    <source>
        <dbReference type="EMBL" id="KUG28476.1"/>
    </source>
</evidence>
<comment type="caution">
    <text evidence="1">The sequence shown here is derived from an EMBL/GenBank/DDBJ whole genome shotgun (WGS) entry which is preliminary data.</text>
</comment>
<name>A0A0W8G5Y0_9ZZZZ</name>